<dbReference type="Pfam" id="PF03781">
    <property type="entry name" value="FGE-sulfatase"/>
    <property type="match status" value="1"/>
</dbReference>
<name>A0ABU1WYA8_SPHXE</name>
<dbReference type="Proteomes" id="UP001267638">
    <property type="component" value="Unassembled WGS sequence"/>
</dbReference>
<dbReference type="InterPro" id="IPR042095">
    <property type="entry name" value="SUMF_sf"/>
</dbReference>
<dbReference type="Gene3D" id="3.90.1580.10">
    <property type="entry name" value="paralog of FGE (formylglycine-generating enzyme)"/>
    <property type="match status" value="1"/>
</dbReference>
<evidence type="ECO:0000313" key="3">
    <source>
        <dbReference type="EMBL" id="MDR7154310.1"/>
    </source>
</evidence>
<feature type="domain" description="Sulfatase-modifying factor enzyme-like" evidence="2">
    <location>
        <begin position="3"/>
        <end position="301"/>
    </location>
</feature>
<sequence length="310" mass="34414">MHHLPGGAFQMGSDNFYSEEAPVRRVQVDGFWIDEVPVTNRDFARFVAATGHVTLAEIAPDPKDYPGMDPSLALPGSLLFQRTRGPVDLADYGQWWQFSFGTDWRHPHGPDSSLDGLEDHPVVHVAFEDAEAYAKWAGKSLPTEAEWEYAARGGLDGADFSWGDELAPGGAMLANYWQGAFPFANTLDDGYERTSPVRTYSANGHGLFDMIGNVWEWTVDWFAQPRIERKAKGSCCVPANPRGGTKRESLDPANPDTPIPRKVLKGGSHLCAPNYCQRYRPAARHPQAVDSSTSHIGFRCIIRDKKDHRS</sequence>
<gene>
    <name evidence="3" type="ORF">J2W40_001122</name>
</gene>
<dbReference type="SUPFAM" id="SSF56436">
    <property type="entry name" value="C-type lectin-like"/>
    <property type="match status" value="1"/>
</dbReference>
<protein>
    <submittedName>
        <fullName evidence="3">Formylglycine-generating enzyme required for sulfatase activity</fullName>
    </submittedName>
</protein>
<accession>A0ABU1WYA8</accession>
<dbReference type="EMBL" id="JAVDWV010000004">
    <property type="protein sequence ID" value="MDR7154310.1"/>
    <property type="molecule type" value="Genomic_DNA"/>
</dbReference>
<dbReference type="InterPro" id="IPR051043">
    <property type="entry name" value="Sulfatase_Mod_Factor_Kinase"/>
</dbReference>
<evidence type="ECO:0000256" key="1">
    <source>
        <dbReference type="SAM" id="MobiDB-lite"/>
    </source>
</evidence>
<feature type="region of interest" description="Disordered" evidence="1">
    <location>
        <begin position="234"/>
        <end position="263"/>
    </location>
</feature>
<dbReference type="InterPro" id="IPR005532">
    <property type="entry name" value="SUMF_dom"/>
</dbReference>
<evidence type="ECO:0000259" key="2">
    <source>
        <dbReference type="Pfam" id="PF03781"/>
    </source>
</evidence>
<organism evidence="3 4">
    <name type="scientific">Sphingobium xenophagum</name>
    <dbReference type="NCBI Taxonomy" id="121428"/>
    <lineage>
        <taxon>Bacteria</taxon>
        <taxon>Pseudomonadati</taxon>
        <taxon>Pseudomonadota</taxon>
        <taxon>Alphaproteobacteria</taxon>
        <taxon>Sphingomonadales</taxon>
        <taxon>Sphingomonadaceae</taxon>
        <taxon>Sphingobium</taxon>
    </lineage>
</organism>
<dbReference type="PANTHER" id="PTHR23150">
    <property type="entry name" value="SULFATASE MODIFYING FACTOR 1, 2"/>
    <property type="match status" value="1"/>
</dbReference>
<dbReference type="RefSeq" id="WP_310222510.1">
    <property type="nucleotide sequence ID" value="NZ_JAVDWV010000004.1"/>
</dbReference>
<keyword evidence="4" id="KW-1185">Reference proteome</keyword>
<dbReference type="PANTHER" id="PTHR23150:SF19">
    <property type="entry name" value="FORMYLGLYCINE-GENERATING ENZYME"/>
    <property type="match status" value="1"/>
</dbReference>
<comment type="caution">
    <text evidence="3">The sequence shown here is derived from an EMBL/GenBank/DDBJ whole genome shotgun (WGS) entry which is preliminary data.</text>
</comment>
<evidence type="ECO:0000313" key="4">
    <source>
        <dbReference type="Proteomes" id="UP001267638"/>
    </source>
</evidence>
<reference evidence="3 4" key="1">
    <citation type="submission" date="2023-07" db="EMBL/GenBank/DDBJ databases">
        <title>Sorghum-associated microbial communities from plants grown in Nebraska, USA.</title>
        <authorList>
            <person name="Schachtman D."/>
        </authorList>
    </citation>
    <scope>NUCLEOTIDE SEQUENCE [LARGE SCALE GENOMIC DNA]</scope>
    <source>
        <strain evidence="3 4">4256</strain>
    </source>
</reference>
<proteinExistence type="predicted"/>
<dbReference type="InterPro" id="IPR016187">
    <property type="entry name" value="CTDL_fold"/>
</dbReference>